<reference evidence="3" key="1">
    <citation type="submission" date="2017-12" db="EMBL/GenBank/DDBJ databases">
        <title>FDA dAtabase for Regulatory Grade micrObial Sequences (FDA-ARGOS): Supporting development and validation of Infectious Disease Dx tests.</title>
        <authorList>
            <person name="Hoffmann M."/>
            <person name="Allard M."/>
            <person name="Evans P."/>
            <person name="Brown E."/>
            <person name="Tallon L."/>
            <person name="Sadzewicz L."/>
            <person name="Sengamalay N."/>
            <person name="Ott S."/>
            <person name="Godinez A."/>
            <person name="Nagaraj S."/>
            <person name="Vavikolanu K."/>
            <person name="Aluvathingal J."/>
            <person name="Nadendla S."/>
            <person name="Sichtig H."/>
        </authorList>
    </citation>
    <scope>NUCLEOTIDE SEQUENCE [LARGE SCALE GENOMIC DNA]</scope>
    <source>
        <strain evidence="3">FDAARGOS_249</strain>
    </source>
</reference>
<dbReference type="PROSITE" id="PS51746">
    <property type="entry name" value="PPM_2"/>
    <property type="match status" value="1"/>
</dbReference>
<dbReference type="InterPro" id="IPR036457">
    <property type="entry name" value="PPM-type-like_dom_sf"/>
</dbReference>
<sequence>MEIASKTDVGVERKQNQDQVGVFYNQDQAAILLLCDGMGGHNAGDVASEMAIYHVGNAWESTENMTDANIISEWLTDQIKTANAHIFEKANQYHDLSGMGTTIVAAVPLEDLAQVVLAHVGDSRIYIHQVDELKQITKDHSFVQELLDMDMISKEEAQVHPQKNIVTRAVGIAANVDVDINVVDFLVDDTLLLCSDGLTDMVEETEALAILTDESLSIEAKADQLVDVANDHGGRDNISVVIAHRKPPFTERKETIEETFYNEEIENERGEC</sequence>
<dbReference type="PANTHER" id="PTHR47992">
    <property type="entry name" value="PROTEIN PHOSPHATASE"/>
    <property type="match status" value="1"/>
</dbReference>
<dbReference type="InterPro" id="IPR015655">
    <property type="entry name" value="PP2C"/>
</dbReference>
<protein>
    <submittedName>
        <fullName evidence="2">Protein-serine/threonine phosphatase</fullName>
    </submittedName>
</protein>
<dbReference type="Pfam" id="PF13672">
    <property type="entry name" value="PP2C_2"/>
    <property type="match status" value="1"/>
</dbReference>
<dbReference type="SUPFAM" id="SSF81606">
    <property type="entry name" value="PP2C-like"/>
    <property type="match status" value="1"/>
</dbReference>
<dbReference type="InterPro" id="IPR001932">
    <property type="entry name" value="PPM-type_phosphatase-like_dom"/>
</dbReference>
<organism evidence="2 3">
    <name type="scientific">Aerococcus viridans</name>
    <dbReference type="NCBI Taxonomy" id="1377"/>
    <lineage>
        <taxon>Bacteria</taxon>
        <taxon>Bacillati</taxon>
        <taxon>Bacillota</taxon>
        <taxon>Bacilli</taxon>
        <taxon>Lactobacillales</taxon>
        <taxon>Aerococcaceae</taxon>
        <taxon>Aerococcus</taxon>
    </lineage>
</organism>
<dbReference type="Proteomes" id="UP000192813">
    <property type="component" value="Unassembled WGS sequence"/>
</dbReference>
<dbReference type="RefSeq" id="WP_083069310.1">
    <property type="nucleotide sequence ID" value="NZ_NBTM02000001.1"/>
</dbReference>
<accession>A0A2J9PPF6</accession>
<dbReference type="EMBL" id="NBTM02000001">
    <property type="protein sequence ID" value="PNL91931.1"/>
    <property type="molecule type" value="Genomic_DNA"/>
</dbReference>
<dbReference type="GO" id="GO:0004722">
    <property type="term" value="F:protein serine/threonine phosphatase activity"/>
    <property type="evidence" value="ECO:0007669"/>
    <property type="project" value="InterPro"/>
</dbReference>
<proteinExistence type="predicted"/>
<dbReference type="SMART" id="SM00332">
    <property type="entry name" value="PP2Cc"/>
    <property type="match status" value="1"/>
</dbReference>
<dbReference type="Gene3D" id="3.60.40.10">
    <property type="entry name" value="PPM-type phosphatase domain"/>
    <property type="match status" value="1"/>
</dbReference>
<gene>
    <name evidence="2" type="ORF">A6J77_006710</name>
</gene>
<evidence type="ECO:0000259" key="1">
    <source>
        <dbReference type="PROSITE" id="PS51746"/>
    </source>
</evidence>
<dbReference type="AlphaFoldDB" id="A0A2J9PPF6"/>
<evidence type="ECO:0000313" key="2">
    <source>
        <dbReference type="EMBL" id="PNL91931.1"/>
    </source>
</evidence>
<name>A0A2J9PPF6_9LACT</name>
<dbReference type="NCBIfam" id="NF033484">
    <property type="entry name" value="Stp1_PP2C_phos"/>
    <property type="match status" value="1"/>
</dbReference>
<comment type="caution">
    <text evidence="2">The sequence shown here is derived from an EMBL/GenBank/DDBJ whole genome shotgun (WGS) entry which is preliminary data.</text>
</comment>
<dbReference type="CDD" id="cd00143">
    <property type="entry name" value="PP2Cc"/>
    <property type="match status" value="1"/>
</dbReference>
<dbReference type="SMART" id="SM00331">
    <property type="entry name" value="PP2C_SIG"/>
    <property type="match status" value="1"/>
</dbReference>
<evidence type="ECO:0000313" key="3">
    <source>
        <dbReference type="Proteomes" id="UP000192813"/>
    </source>
</evidence>
<feature type="domain" description="PPM-type phosphatase" evidence="1">
    <location>
        <begin position="2"/>
        <end position="245"/>
    </location>
</feature>